<accession>A0A7J6TEH2</accession>
<dbReference type="Pfam" id="PF13405">
    <property type="entry name" value="EF-hand_6"/>
    <property type="match status" value="1"/>
</dbReference>
<evidence type="ECO:0000259" key="2">
    <source>
        <dbReference type="PROSITE" id="PS50222"/>
    </source>
</evidence>
<name>A0A7J6TEH2_PEROL</name>
<sequence length="120" mass="13472">LLNQERSVELLVCSPFKYSSRRAPPTRASSVITWKPFFESMANAYEGPGQMPSGSRLFPGQMDDDHTTGKLDEEQLLHIFKQIDTDNSGGIDVDELEEALRMLGIKRILSSWLMQATALL</sequence>
<organism evidence="3 4">
    <name type="scientific">Perkinsus olseni</name>
    <name type="common">Perkinsus atlanticus</name>
    <dbReference type="NCBI Taxonomy" id="32597"/>
    <lineage>
        <taxon>Eukaryota</taxon>
        <taxon>Sar</taxon>
        <taxon>Alveolata</taxon>
        <taxon>Perkinsozoa</taxon>
        <taxon>Perkinsea</taxon>
        <taxon>Perkinsida</taxon>
        <taxon>Perkinsidae</taxon>
        <taxon>Perkinsus</taxon>
    </lineage>
</organism>
<dbReference type="InterPro" id="IPR002048">
    <property type="entry name" value="EF_hand_dom"/>
</dbReference>
<gene>
    <name evidence="3" type="ORF">FOZ62_009761</name>
</gene>
<reference evidence="3 4" key="1">
    <citation type="submission" date="2020-04" db="EMBL/GenBank/DDBJ databases">
        <title>Perkinsus olseni comparative genomics.</title>
        <authorList>
            <person name="Bogema D.R."/>
        </authorList>
    </citation>
    <scope>NUCLEOTIDE SEQUENCE [LARGE SCALE GENOMIC DNA]</scope>
    <source>
        <strain evidence="3">ATCC PRA-205</strain>
    </source>
</reference>
<dbReference type="GO" id="GO:0005509">
    <property type="term" value="F:calcium ion binding"/>
    <property type="evidence" value="ECO:0007669"/>
    <property type="project" value="InterPro"/>
</dbReference>
<dbReference type="Proteomes" id="UP000574390">
    <property type="component" value="Unassembled WGS sequence"/>
</dbReference>
<feature type="domain" description="EF-hand" evidence="2">
    <location>
        <begin position="71"/>
        <end position="106"/>
    </location>
</feature>
<evidence type="ECO:0000313" key="4">
    <source>
        <dbReference type="Proteomes" id="UP000574390"/>
    </source>
</evidence>
<protein>
    <recommendedName>
        <fullName evidence="2">EF-hand domain-containing protein</fullName>
    </recommendedName>
</protein>
<dbReference type="AlphaFoldDB" id="A0A7J6TEH2"/>
<proteinExistence type="predicted"/>
<comment type="caution">
    <text evidence="3">The sequence shown here is derived from an EMBL/GenBank/DDBJ whole genome shotgun (WGS) entry which is preliminary data.</text>
</comment>
<dbReference type="EMBL" id="JABANM010007902">
    <property type="protein sequence ID" value="KAF4743513.1"/>
    <property type="molecule type" value="Genomic_DNA"/>
</dbReference>
<feature type="non-terminal residue" evidence="3">
    <location>
        <position position="1"/>
    </location>
</feature>
<evidence type="ECO:0000313" key="3">
    <source>
        <dbReference type="EMBL" id="KAF4743513.1"/>
    </source>
</evidence>
<evidence type="ECO:0000256" key="1">
    <source>
        <dbReference type="SAM" id="MobiDB-lite"/>
    </source>
</evidence>
<dbReference type="Gene3D" id="1.10.238.10">
    <property type="entry name" value="EF-hand"/>
    <property type="match status" value="1"/>
</dbReference>
<feature type="region of interest" description="Disordered" evidence="1">
    <location>
        <begin position="49"/>
        <end position="68"/>
    </location>
</feature>
<dbReference type="SMART" id="SM00054">
    <property type="entry name" value="EFh"/>
    <property type="match status" value="1"/>
</dbReference>
<dbReference type="SUPFAM" id="SSF47473">
    <property type="entry name" value="EF-hand"/>
    <property type="match status" value="1"/>
</dbReference>
<dbReference type="PROSITE" id="PS50222">
    <property type="entry name" value="EF_HAND_2"/>
    <property type="match status" value="1"/>
</dbReference>
<dbReference type="InterPro" id="IPR011992">
    <property type="entry name" value="EF-hand-dom_pair"/>
</dbReference>